<name>A0A7J6XCP8_THATH</name>
<keyword evidence="3" id="KW-1185">Reference proteome</keyword>
<dbReference type="EMBL" id="JABWDY010001349">
    <property type="protein sequence ID" value="KAF5207504.1"/>
    <property type="molecule type" value="Genomic_DNA"/>
</dbReference>
<evidence type="ECO:0000313" key="2">
    <source>
        <dbReference type="EMBL" id="KAF5207504.1"/>
    </source>
</evidence>
<feature type="compositionally biased region" description="Basic and acidic residues" evidence="1">
    <location>
        <begin position="45"/>
        <end position="56"/>
    </location>
</feature>
<proteinExistence type="predicted"/>
<protein>
    <submittedName>
        <fullName evidence="2">Uncharacterized protein</fullName>
    </submittedName>
</protein>
<feature type="region of interest" description="Disordered" evidence="1">
    <location>
        <begin position="34"/>
        <end position="58"/>
    </location>
</feature>
<comment type="caution">
    <text evidence="2">The sequence shown here is derived from an EMBL/GenBank/DDBJ whole genome shotgun (WGS) entry which is preliminary data.</text>
</comment>
<evidence type="ECO:0000313" key="3">
    <source>
        <dbReference type="Proteomes" id="UP000554482"/>
    </source>
</evidence>
<sequence length="75" mass="8206">MTLTHLNIHKKKDLLSSGTAFEQIVNAHKASMTLLDPANNGDSGGPDKVDADKSNESTKLYPITGTVRRKFQPRV</sequence>
<reference evidence="2 3" key="1">
    <citation type="submission" date="2020-06" db="EMBL/GenBank/DDBJ databases">
        <title>Transcriptomic and genomic resources for Thalictrum thalictroides and T. hernandezii: Facilitating candidate gene discovery in an emerging model plant lineage.</title>
        <authorList>
            <person name="Arias T."/>
            <person name="Riano-Pachon D.M."/>
            <person name="Di Stilio V.S."/>
        </authorList>
    </citation>
    <scope>NUCLEOTIDE SEQUENCE [LARGE SCALE GENOMIC DNA]</scope>
    <source>
        <strain evidence="3">cv. WT478/WT964</strain>
        <tissue evidence="2">Leaves</tissue>
    </source>
</reference>
<organism evidence="2 3">
    <name type="scientific">Thalictrum thalictroides</name>
    <name type="common">Rue-anemone</name>
    <name type="synonym">Anemone thalictroides</name>
    <dbReference type="NCBI Taxonomy" id="46969"/>
    <lineage>
        <taxon>Eukaryota</taxon>
        <taxon>Viridiplantae</taxon>
        <taxon>Streptophyta</taxon>
        <taxon>Embryophyta</taxon>
        <taxon>Tracheophyta</taxon>
        <taxon>Spermatophyta</taxon>
        <taxon>Magnoliopsida</taxon>
        <taxon>Ranunculales</taxon>
        <taxon>Ranunculaceae</taxon>
        <taxon>Thalictroideae</taxon>
        <taxon>Thalictrum</taxon>
    </lineage>
</organism>
<gene>
    <name evidence="2" type="ORF">FRX31_002909</name>
</gene>
<accession>A0A7J6XCP8</accession>
<dbReference type="AlphaFoldDB" id="A0A7J6XCP8"/>
<dbReference type="Proteomes" id="UP000554482">
    <property type="component" value="Unassembled WGS sequence"/>
</dbReference>
<evidence type="ECO:0000256" key="1">
    <source>
        <dbReference type="SAM" id="MobiDB-lite"/>
    </source>
</evidence>